<dbReference type="SUPFAM" id="SSF53720">
    <property type="entry name" value="ALDH-like"/>
    <property type="match status" value="1"/>
</dbReference>
<name>A0A5P9JXN1_9HYPH</name>
<dbReference type="InterPro" id="IPR016162">
    <property type="entry name" value="Ald_DH_N"/>
</dbReference>
<dbReference type="InterPro" id="IPR029510">
    <property type="entry name" value="Ald_DH_CS_GLU"/>
</dbReference>
<dbReference type="Proteomes" id="UP000325614">
    <property type="component" value="Chromosome"/>
</dbReference>
<dbReference type="GO" id="GO:0016620">
    <property type="term" value="F:oxidoreductase activity, acting on the aldehyde or oxo group of donors, NAD or NADP as acceptor"/>
    <property type="evidence" value="ECO:0007669"/>
    <property type="project" value="InterPro"/>
</dbReference>
<evidence type="ECO:0000256" key="2">
    <source>
        <dbReference type="ARBA" id="ARBA00023002"/>
    </source>
</evidence>
<reference evidence="6 7" key="1">
    <citation type="submission" date="2019-10" db="EMBL/GenBank/DDBJ databases">
        <title>Isolation, Identification of Microvirga thermotolerans HR1, a novel thermophilic bacterium and Comparative Genomics of the genus Microvirga.</title>
        <authorList>
            <person name="Li J."/>
            <person name="Zhang W."/>
            <person name="Lin M."/>
            <person name="Wang J."/>
        </authorList>
    </citation>
    <scope>NUCLEOTIDE SEQUENCE [LARGE SCALE GENOMIC DNA]</scope>
    <source>
        <strain evidence="6 7">HR1</strain>
    </source>
</reference>
<dbReference type="Gene3D" id="3.40.605.10">
    <property type="entry name" value="Aldehyde Dehydrogenase, Chain A, domain 1"/>
    <property type="match status" value="1"/>
</dbReference>
<organism evidence="6 7">
    <name type="scientific">Microvirga thermotolerans</name>
    <dbReference type="NCBI Taxonomy" id="2651334"/>
    <lineage>
        <taxon>Bacteria</taxon>
        <taxon>Pseudomonadati</taxon>
        <taxon>Pseudomonadota</taxon>
        <taxon>Alphaproteobacteria</taxon>
        <taxon>Hyphomicrobiales</taxon>
        <taxon>Methylobacteriaceae</taxon>
        <taxon>Microvirga</taxon>
    </lineage>
</organism>
<accession>A0A5P9JXN1</accession>
<dbReference type="Pfam" id="PF00171">
    <property type="entry name" value="Aldedh"/>
    <property type="match status" value="1"/>
</dbReference>
<comment type="similarity">
    <text evidence="1 4">Belongs to the aldehyde dehydrogenase family.</text>
</comment>
<sequence>MRRKADVNDQAQASVAPDMVHRNLIGGRQVPASNGETLDVLSPVDGKVFARIAAGTAQDVDAAVKAARSAFEGEWSRLTATERGRLLVKLALAVEAQADALAALESRDNGKPLRQARADAIALARYLEFYGSAADKLHGDVIPYLNTHFIGVERVPHGVTGHIVPWNYPMQIFGRSVGAALAAGNATVVKPAEDASLTILRVAALAREVGLPDGALNVVTGLGRVAGAALAAHPGIDFLSFTGSPETGTAVQTAAAQNHVGVTLELGGKSAQVVFDDADLERALPVLVNAIIQNGGQTCSAGSRLLIQRGIFDKVVSAVAERFAVLRAGRPEADPDLGPMINQAQQRRVQSYLERGKGEGLSLAASGGIAADAPEGGFYVAPAFFAPVPHESLLSQEEVFGPVLVATPFGDEAEAIRLANGTAYGLVAGVWTRDAMRSTRVGRAMRAGQVFVNCYGAGGGIELPFGGFGRSGHGREKGFEGLVEFTTTRTLVIAHG</sequence>
<dbReference type="KEGG" id="mico:GDR74_08010"/>
<gene>
    <name evidence="6" type="ORF">GDR74_08010</name>
</gene>
<protein>
    <submittedName>
        <fullName evidence="6">Aldehyde dehydrogenase family protein</fullName>
    </submittedName>
</protein>
<dbReference type="Gene3D" id="3.40.309.10">
    <property type="entry name" value="Aldehyde Dehydrogenase, Chain A, domain 2"/>
    <property type="match status" value="1"/>
</dbReference>
<evidence type="ECO:0000256" key="1">
    <source>
        <dbReference type="ARBA" id="ARBA00009986"/>
    </source>
</evidence>
<dbReference type="AlphaFoldDB" id="A0A5P9JXN1"/>
<evidence type="ECO:0000313" key="6">
    <source>
        <dbReference type="EMBL" id="QFU16170.1"/>
    </source>
</evidence>
<dbReference type="PANTHER" id="PTHR11699">
    <property type="entry name" value="ALDEHYDE DEHYDROGENASE-RELATED"/>
    <property type="match status" value="1"/>
</dbReference>
<feature type="domain" description="Aldehyde dehydrogenase" evidence="5">
    <location>
        <begin position="33"/>
        <end position="490"/>
    </location>
</feature>
<evidence type="ECO:0000259" key="5">
    <source>
        <dbReference type="Pfam" id="PF00171"/>
    </source>
</evidence>
<proteinExistence type="inferred from homology"/>
<feature type="active site" evidence="3">
    <location>
        <position position="265"/>
    </location>
</feature>
<evidence type="ECO:0000313" key="7">
    <source>
        <dbReference type="Proteomes" id="UP000325614"/>
    </source>
</evidence>
<dbReference type="InterPro" id="IPR016163">
    <property type="entry name" value="Ald_DH_C"/>
</dbReference>
<dbReference type="InterPro" id="IPR016161">
    <property type="entry name" value="Ald_DH/histidinol_DH"/>
</dbReference>
<dbReference type="FunFam" id="3.40.605.10:FF:000007">
    <property type="entry name" value="NAD/NADP-dependent betaine aldehyde dehydrogenase"/>
    <property type="match status" value="1"/>
</dbReference>
<dbReference type="CDD" id="cd07109">
    <property type="entry name" value="ALDH_AAS00426"/>
    <property type="match status" value="1"/>
</dbReference>
<evidence type="ECO:0000256" key="4">
    <source>
        <dbReference type="RuleBase" id="RU003345"/>
    </source>
</evidence>
<keyword evidence="7" id="KW-1185">Reference proteome</keyword>
<dbReference type="EMBL" id="CP045423">
    <property type="protein sequence ID" value="QFU16170.1"/>
    <property type="molecule type" value="Genomic_DNA"/>
</dbReference>
<evidence type="ECO:0000256" key="3">
    <source>
        <dbReference type="PROSITE-ProRule" id="PRU10007"/>
    </source>
</evidence>
<dbReference type="PROSITE" id="PS00687">
    <property type="entry name" value="ALDEHYDE_DEHYDR_GLU"/>
    <property type="match status" value="1"/>
</dbReference>
<keyword evidence="2 4" id="KW-0560">Oxidoreductase</keyword>
<dbReference type="InterPro" id="IPR015590">
    <property type="entry name" value="Aldehyde_DH_dom"/>
</dbReference>